<dbReference type="EMBL" id="CP045810">
    <property type="protein sequence ID" value="QHN38558.1"/>
    <property type="molecule type" value="Genomic_DNA"/>
</dbReference>
<dbReference type="Pfam" id="PF02470">
    <property type="entry name" value="MlaD"/>
    <property type="match status" value="1"/>
</dbReference>
<reference evidence="2" key="1">
    <citation type="journal article" date="2021" name="Nat. Microbiol.">
        <title>Cocultivation of an ultrasmall environmental parasitic bacterium with lytic ability against bacteria associated with wastewater foams.</title>
        <authorList>
            <person name="Batinovic S."/>
            <person name="Rose J.J.A."/>
            <person name="Ratcliffe J."/>
            <person name="Seviour R.J."/>
            <person name="Petrovski S."/>
        </authorList>
    </citation>
    <scope>NUCLEOTIDE SEQUENCE</scope>
    <source>
        <strain evidence="2">CON44</strain>
    </source>
</reference>
<gene>
    <name evidence="2" type="ORF">GII30_04635</name>
</gene>
<name>A0A857KGS2_9ACTN</name>
<dbReference type="InterPro" id="IPR003399">
    <property type="entry name" value="Mce/MlaD"/>
</dbReference>
<feature type="domain" description="Mce/MlaD" evidence="1">
    <location>
        <begin position="51"/>
        <end position="125"/>
    </location>
</feature>
<dbReference type="AlphaFoldDB" id="A0A857KGS2"/>
<dbReference type="PANTHER" id="PTHR33371:SF4">
    <property type="entry name" value="INTERMEMBRANE PHOSPHOLIPID TRANSPORT SYSTEM BINDING PROTEIN MLAD"/>
    <property type="match status" value="1"/>
</dbReference>
<evidence type="ECO:0000259" key="1">
    <source>
        <dbReference type="Pfam" id="PF02470"/>
    </source>
</evidence>
<dbReference type="PANTHER" id="PTHR33371">
    <property type="entry name" value="INTERMEMBRANE PHOSPHOLIPID TRANSPORT SYSTEM BINDING PROTEIN MLAD-RELATED"/>
    <property type="match status" value="1"/>
</dbReference>
<proteinExistence type="predicted"/>
<protein>
    <submittedName>
        <fullName evidence="2">MCE family protein</fullName>
    </submittedName>
</protein>
<organism evidence="2">
    <name type="scientific">Gordonia amarae</name>
    <dbReference type="NCBI Taxonomy" id="36821"/>
    <lineage>
        <taxon>Bacteria</taxon>
        <taxon>Bacillati</taxon>
        <taxon>Actinomycetota</taxon>
        <taxon>Actinomycetes</taxon>
        <taxon>Mycobacteriales</taxon>
        <taxon>Gordoniaceae</taxon>
        <taxon>Gordonia</taxon>
    </lineage>
</organism>
<dbReference type="InterPro" id="IPR052336">
    <property type="entry name" value="MlaD_Phospholipid_Transporter"/>
</dbReference>
<evidence type="ECO:0000313" key="2">
    <source>
        <dbReference type="EMBL" id="QHN38558.1"/>
    </source>
</evidence>
<dbReference type="RefSeq" id="WP_005187964.1">
    <property type="nucleotide sequence ID" value="NZ_CP045804.1"/>
</dbReference>
<sequence length="353" mass="37584">MAVRPNKKLTGSVSTALCVCAVIAALITVFAGRGINPANTLPRLTSSSDSRDLYVDFVSVVNLPLGARVLSRGSQIGSLDSIELVPDAARLKLHIDKTAKVPVGTKAELRQSTLLGDIYIALTPPDGGTTTASYLRAGDVIGLRDTDPGPQIEDIITNVADFMAGGSIMRVQDALRKVNKSVDVKDMDLRRASRITAYDVEDLSRSTAELDFMIDSLAKATTEMAADPRALAYSMGPDGRQGLDAVFGAVNEGFKLVAGSSRLAFGLNWLTPRLAQLNPYMEQLIPLLRTYSKKSTQFNGNSGRLIGLAQNKIGPFLTDGAIDVEKITVGSGGNQTDVTRSVTSVLRMIGALK</sequence>
<accession>A0A857KGS2</accession>